<comment type="caution">
    <text evidence="1">The sequence shown here is derived from an EMBL/GenBank/DDBJ whole genome shotgun (WGS) entry which is preliminary data.</text>
</comment>
<evidence type="ECO:0000313" key="2">
    <source>
        <dbReference type="Proteomes" id="UP000035947"/>
    </source>
</evidence>
<dbReference type="Proteomes" id="UP000035947">
    <property type="component" value="Unassembled WGS sequence"/>
</dbReference>
<name>A0ABR5H9A7_9HYPH</name>
<dbReference type="EMBL" id="JXOD01000023">
    <property type="protein sequence ID" value="KMO21400.1"/>
    <property type="molecule type" value="Genomic_DNA"/>
</dbReference>
<sequence>MKADAVKKALARGSLLNGEGMLALIRAYGLDFLAYVMAGGETPAWLTSSGQEEAISSRDQKLAQIKARRTATSC</sequence>
<organism evidence="1 2">
    <name type="scientific">Methylobacterium platani JCM 14648</name>
    <dbReference type="NCBI Taxonomy" id="1295136"/>
    <lineage>
        <taxon>Bacteria</taxon>
        <taxon>Pseudomonadati</taxon>
        <taxon>Pseudomonadota</taxon>
        <taxon>Alphaproteobacteria</taxon>
        <taxon>Hyphomicrobiales</taxon>
        <taxon>Methylobacteriaceae</taxon>
        <taxon>Methylobacterium</taxon>
    </lineage>
</organism>
<keyword evidence="2" id="KW-1185">Reference proteome</keyword>
<protein>
    <submittedName>
        <fullName evidence="1">Uncharacterized protein</fullName>
    </submittedName>
</protein>
<proteinExistence type="predicted"/>
<evidence type="ECO:0000313" key="1">
    <source>
        <dbReference type="EMBL" id="KMO21400.1"/>
    </source>
</evidence>
<gene>
    <name evidence="1" type="ORF">SQ03_03350</name>
</gene>
<accession>A0ABR5H9A7</accession>
<reference evidence="1 2" key="1">
    <citation type="submission" date="2015-01" db="EMBL/GenBank/DDBJ databases">
        <title>Genome sequencing of Methylobacterium platani JCM14648 type strain.</title>
        <authorList>
            <person name="Chaudhry V."/>
            <person name="Patil P.B."/>
        </authorList>
    </citation>
    <scope>NUCLEOTIDE SEQUENCE [LARGE SCALE GENOMIC DNA]</scope>
    <source>
        <strain evidence="1 2">JCM 14648</strain>
    </source>
</reference>